<evidence type="ECO:0000256" key="1">
    <source>
        <dbReference type="ARBA" id="ARBA00022801"/>
    </source>
</evidence>
<proteinExistence type="predicted"/>
<dbReference type="RefSeq" id="WP_263572037.1">
    <property type="nucleotide sequence ID" value="NZ_JAJIRN010000006.1"/>
</dbReference>
<comment type="caution">
    <text evidence="4">Lacks conserved residue(s) required for the propagation of feature annotation.</text>
</comment>
<dbReference type="Gene3D" id="3.40.1090.10">
    <property type="entry name" value="Cytosolic phospholipase A2 catalytic domain"/>
    <property type="match status" value="1"/>
</dbReference>
<evidence type="ECO:0000256" key="3">
    <source>
        <dbReference type="ARBA" id="ARBA00023098"/>
    </source>
</evidence>
<dbReference type="PANTHER" id="PTHR14226">
    <property type="entry name" value="NEUROPATHY TARGET ESTERASE/SWISS CHEESE D.MELANOGASTER"/>
    <property type="match status" value="1"/>
</dbReference>
<keyword evidence="3 4" id="KW-0443">Lipid metabolism</keyword>
<organism evidence="6 7">
    <name type="scientific">Roseateles oligotrophus</name>
    <dbReference type="NCBI Taxonomy" id="1769250"/>
    <lineage>
        <taxon>Bacteria</taxon>
        <taxon>Pseudomonadati</taxon>
        <taxon>Pseudomonadota</taxon>
        <taxon>Betaproteobacteria</taxon>
        <taxon>Burkholderiales</taxon>
        <taxon>Sphaerotilaceae</taxon>
        <taxon>Roseateles</taxon>
    </lineage>
</organism>
<evidence type="ECO:0000313" key="6">
    <source>
        <dbReference type="EMBL" id="MCV2369454.1"/>
    </source>
</evidence>
<comment type="caution">
    <text evidence="6">The sequence shown here is derived from an EMBL/GenBank/DDBJ whole genome shotgun (WGS) entry which is preliminary data.</text>
</comment>
<feature type="active site" description="Proton acceptor" evidence="4">
    <location>
        <position position="235"/>
    </location>
</feature>
<dbReference type="PANTHER" id="PTHR14226:SF57">
    <property type="entry name" value="BLR7027 PROTEIN"/>
    <property type="match status" value="1"/>
</dbReference>
<feature type="domain" description="PNPLA" evidence="5">
    <location>
        <begin position="24"/>
        <end position="248"/>
    </location>
</feature>
<dbReference type="EMBL" id="JAJIRN010000006">
    <property type="protein sequence ID" value="MCV2369454.1"/>
    <property type="molecule type" value="Genomic_DNA"/>
</dbReference>
<feature type="short sequence motif" description="GXSXG" evidence="4">
    <location>
        <begin position="63"/>
        <end position="67"/>
    </location>
</feature>
<dbReference type="Proteomes" id="UP001209701">
    <property type="component" value="Unassembled WGS sequence"/>
</dbReference>
<keyword evidence="1 4" id="KW-0378">Hydrolase</keyword>
<dbReference type="InterPro" id="IPR050301">
    <property type="entry name" value="NTE"/>
</dbReference>
<evidence type="ECO:0000313" key="7">
    <source>
        <dbReference type="Proteomes" id="UP001209701"/>
    </source>
</evidence>
<dbReference type="InterPro" id="IPR016035">
    <property type="entry name" value="Acyl_Trfase/lysoPLipase"/>
</dbReference>
<gene>
    <name evidence="6" type="ORF">LNV07_15345</name>
</gene>
<dbReference type="Pfam" id="PF01734">
    <property type="entry name" value="Patatin"/>
    <property type="match status" value="1"/>
</dbReference>
<keyword evidence="2 4" id="KW-0442">Lipid degradation</keyword>
<dbReference type="InterPro" id="IPR002641">
    <property type="entry name" value="PNPLA_dom"/>
</dbReference>
<protein>
    <submittedName>
        <fullName evidence="6">Patatin-like phospholipase family protein</fullName>
    </submittedName>
</protein>
<dbReference type="PROSITE" id="PS51635">
    <property type="entry name" value="PNPLA"/>
    <property type="match status" value="1"/>
</dbReference>
<evidence type="ECO:0000256" key="2">
    <source>
        <dbReference type="ARBA" id="ARBA00022963"/>
    </source>
</evidence>
<evidence type="ECO:0000256" key="4">
    <source>
        <dbReference type="PROSITE-ProRule" id="PRU01161"/>
    </source>
</evidence>
<keyword evidence="7" id="KW-1185">Reference proteome</keyword>
<sequence length="440" mass="46712">MPNAHPQPSDSPAPQHPVVGPCGLILTGGGARAAYQVGVLAAVAQLRRDAGLSGASPFPIIAGTSAGAINAATLACHADDFDGAVDGLVHLWQNLHVDQIYSADAFGIIRTGARWLTMMSLGWAVARWRRTQPRSLLDNSPLAALLHRWVKMERVDEMLSAGHMHALAISGSSYTSGQHVTFYQTHKTITPWMRSQRIAVPAQLTVEHLTASSAIPFIFPAQSLDLDGQAEWFGDGSMRQSAPISPAIHLGAEKVLVIGAGRMHEPPGTRRAQLVSGHPSMAQIAGHALSNIFLDALAVDVERLQRINNTLSLLPPDARAETPLRPIDVLVIAPSRRLDDLAAEHQGSLPPAIKGLLRSVGVAGEGKGASGSALTSYLLFEPSFTGELINLGMSDTLARRAEVQAFFGWPAQALQCDPASMRRRKAGFAETVPGTIGQSG</sequence>
<feature type="active site" description="Nucleophile" evidence="4">
    <location>
        <position position="65"/>
    </location>
</feature>
<reference evidence="6 7" key="1">
    <citation type="submission" date="2021-11" db="EMBL/GenBank/DDBJ databases">
        <authorList>
            <person name="Liang Q."/>
            <person name="Mou H."/>
            <person name="Liu Z."/>
        </authorList>
    </citation>
    <scope>NUCLEOTIDE SEQUENCE [LARGE SCALE GENOMIC DNA]</scope>
    <source>
        <strain evidence="6 7">CHU3</strain>
    </source>
</reference>
<evidence type="ECO:0000259" key="5">
    <source>
        <dbReference type="PROSITE" id="PS51635"/>
    </source>
</evidence>
<accession>A0ABT2YHC3</accession>
<name>A0ABT2YHC3_9BURK</name>
<dbReference type="SUPFAM" id="SSF52151">
    <property type="entry name" value="FabD/lysophospholipase-like"/>
    <property type="match status" value="1"/>
</dbReference>